<dbReference type="PANTHER" id="PTHR38118">
    <property type="entry name" value="ANCHORED CELL WALL PROTEIN 11-RELATED"/>
    <property type="match status" value="1"/>
</dbReference>
<feature type="region of interest" description="Disordered" evidence="1">
    <location>
        <begin position="138"/>
        <end position="183"/>
    </location>
</feature>
<evidence type="ECO:0000313" key="7">
    <source>
        <dbReference type="Proteomes" id="UP000045706"/>
    </source>
</evidence>
<dbReference type="PANTHER" id="PTHR38118:SF3">
    <property type="entry name" value="ANCHORED CELL WALL PROTEIN 11"/>
    <property type="match status" value="1"/>
</dbReference>
<evidence type="ECO:0000313" key="4">
    <source>
        <dbReference type="EMBL" id="CRK11156.1"/>
    </source>
</evidence>
<organism evidence="4 7">
    <name type="scientific">Verticillium longisporum</name>
    <name type="common">Verticillium dahliae var. longisporum</name>
    <dbReference type="NCBI Taxonomy" id="100787"/>
    <lineage>
        <taxon>Eukaryota</taxon>
        <taxon>Fungi</taxon>
        <taxon>Dikarya</taxon>
        <taxon>Ascomycota</taxon>
        <taxon>Pezizomycotina</taxon>
        <taxon>Sordariomycetes</taxon>
        <taxon>Hypocreomycetidae</taxon>
        <taxon>Glomerellales</taxon>
        <taxon>Plectosphaerellaceae</taxon>
        <taxon>Verticillium</taxon>
    </lineage>
</organism>
<feature type="chain" id="PRO_5010419904" description="DUF7707 domain-containing protein" evidence="2">
    <location>
        <begin position="21"/>
        <end position="208"/>
    </location>
</feature>
<dbReference type="Proteomes" id="UP000045706">
    <property type="component" value="Unassembled WGS sequence"/>
</dbReference>
<evidence type="ECO:0000259" key="3">
    <source>
        <dbReference type="Pfam" id="PF24808"/>
    </source>
</evidence>
<evidence type="ECO:0000256" key="1">
    <source>
        <dbReference type="SAM" id="MobiDB-lite"/>
    </source>
</evidence>
<reference evidence="6 7" key="1">
    <citation type="submission" date="2015-05" db="EMBL/GenBank/DDBJ databases">
        <authorList>
            <person name="Fogelqvist Johan"/>
        </authorList>
    </citation>
    <scope>NUCLEOTIDE SEQUENCE [LARGE SCALE GENOMIC DNA]</scope>
    <source>
        <strain evidence="5">VL1</strain>
        <strain evidence="4">VL2</strain>
    </source>
</reference>
<keyword evidence="6" id="KW-1185">Reference proteome</keyword>
<accession>A0A0G4KN85</accession>
<protein>
    <recommendedName>
        <fullName evidence="3">DUF7707 domain-containing protein</fullName>
    </recommendedName>
</protein>
<gene>
    <name evidence="5" type="ORF">BN1708_006697</name>
    <name evidence="4" type="ORF">BN1723_009291</name>
</gene>
<keyword evidence="2" id="KW-0732">Signal</keyword>
<evidence type="ECO:0000313" key="5">
    <source>
        <dbReference type="EMBL" id="CRK35349.1"/>
    </source>
</evidence>
<proteinExistence type="predicted"/>
<dbReference type="AlphaFoldDB" id="A0A0G4KN85"/>
<evidence type="ECO:0000313" key="6">
    <source>
        <dbReference type="Proteomes" id="UP000044602"/>
    </source>
</evidence>
<name>A0A0G4KN85_VERLO</name>
<dbReference type="EMBL" id="CVQI01002002">
    <property type="protein sequence ID" value="CRK11156.1"/>
    <property type="molecule type" value="Genomic_DNA"/>
</dbReference>
<dbReference type="InterPro" id="IPR056124">
    <property type="entry name" value="DUF7707"/>
</dbReference>
<dbReference type="Proteomes" id="UP000044602">
    <property type="component" value="Unassembled WGS sequence"/>
</dbReference>
<sequence length="208" mass="21194">MRVATTFALALSAAATLVSAQRKVYNASDLNDINNISDNERASWCSGQRNVCDELCNPAPTNNCDYQTLQYECLCSNGTAPGLQYYSDSLPTYICNRVFSECNAAAVGNANAQRTCLEQRDSVCGADVLQNAFANAGKSTSKSTTAPASTSTTAASATSSGAADATTTAGSAEGASETTTTGDSFAAPTAAPMFGAAAIAVAALAYVV</sequence>
<dbReference type="Pfam" id="PF24808">
    <property type="entry name" value="DUF7707"/>
    <property type="match status" value="1"/>
</dbReference>
<dbReference type="STRING" id="100787.A0A0G4KN85"/>
<feature type="signal peptide" evidence="2">
    <location>
        <begin position="1"/>
        <end position="20"/>
    </location>
</feature>
<dbReference type="EMBL" id="CVQH01023527">
    <property type="protein sequence ID" value="CRK35349.1"/>
    <property type="molecule type" value="Genomic_DNA"/>
</dbReference>
<feature type="domain" description="DUF7707" evidence="3">
    <location>
        <begin position="32"/>
        <end position="126"/>
    </location>
</feature>
<evidence type="ECO:0000256" key="2">
    <source>
        <dbReference type="SAM" id="SignalP"/>
    </source>
</evidence>